<reference evidence="1 2" key="1">
    <citation type="submission" date="2019-03" db="EMBL/GenBank/DDBJ databases">
        <title>Genomic Encyclopedia of Type Strains, Phase IV (KMG-IV): sequencing the most valuable type-strain genomes for metagenomic binning, comparative biology and taxonomic classification.</title>
        <authorList>
            <person name="Goeker M."/>
        </authorList>
    </citation>
    <scope>NUCLEOTIDE SEQUENCE [LARGE SCALE GENOMIC DNA]</scope>
    <source>
        <strain evidence="1 2">DSM 26752</strain>
    </source>
</reference>
<keyword evidence="1" id="KW-0966">Cell projection</keyword>
<dbReference type="Pfam" id="PF06289">
    <property type="entry name" value="FlbD"/>
    <property type="match status" value="1"/>
</dbReference>
<dbReference type="PANTHER" id="PTHR39185">
    <property type="entry name" value="SWARMING MOTILITY PROTEIN SWRD"/>
    <property type="match status" value="1"/>
</dbReference>
<comment type="caution">
    <text evidence="1">The sequence shown here is derived from an EMBL/GenBank/DDBJ whole genome shotgun (WGS) entry which is preliminary data.</text>
</comment>
<dbReference type="AlphaFoldDB" id="A0A4R3KYN5"/>
<gene>
    <name evidence="1" type="ORF">EDD65_105136</name>
</gene>
<dbReference type="RefSeq" id="WP_132027243.1">
    <property type="nucleotide sequence ID" value="NZ_CP068564.1"/>
</dbReference>
<accession>A0A4R3KYN5</accession>
<organism evidence="1 2">
    <name type="scientific">Keratinibaculum paraultunense</name>
    <dbReference type="NCBI Taxonomy" id="1278232"/>
    <lineage>
        <taxon>Bacteria</taxon>
        <taxon>Bacillati</taxon>
        <taxon>Bacillota</taxon>
        <taxon>Tissierellia</taxon>
        <taxon>Tissierellales</taxon>
        <taxon>Tepidimicrobiaceae</taxon>
        <taxon>Keratinibaculum</taxon>
    </lineage>
</organism>
<dbReference type="InterPro" id="IPR009384">
    <property type="entry name" value="SwrD-like"/>
</dbReference>
<dbReference type="PANTHER" id="PTHR39185:SF1">
    <property type="entry name" value="SWARMING MOTILITY PROTEIN SWRD"/>
    <property type="match status" value="1"/>
</dbReference>
<keyword evidence="1" id="KW-0969">Cilium</keyword>
<evidence type="ECO:0000313" key="1">
    <source>
        <dbReference type="EMBL" id="TCS89662.1"/>
    </source>
</evidence>
<dbReference type="EMBL" id="SMAE01000005">
    <property type="protein sequence ID" value="TCS89662.1"/>
    <property type="molecule type" value="Genomic_DNA"/>
</dbReference>
<protein>
    <submittedName>
        <fullName evidence="1">Flagellar protein FlbD</fullName>
    </submittedName>
</protein>
<dbReference type="OrthoDB" id="9799862at2"/>
<evidence type="ECO:0000313" key="2">
    <source>
        <dbReference type="Proteomes" id="UP000294567"/>
    </source>
</evidence>
<keyword evidence="2" id="KW-1185">Reference proteome</keyword>
<keyword evidence="1" id="KW-0282">Flagellum</keyword>
<dbReference type="Proteomes" id="UP000294567">
    <property type="component" value="Unassembled WGS sequence"/>
</dbReference>
<name>A0A4R3KYN5_9FIRM</name>
<sequence>MIKVKRLNGKEFVVNSDLILYVEETPDTVITLTTGQKIVVAETVDEIIDKVVDFKSKPIMYIRKMEGKEV</sequence>
<proteinExistence type="predicted"/>